<name>A0A813AFF3_9DINO</name>
<dbReference type="EMBL" id="CAJNJA010059081">
    <property type="protein sequence ID" value="CAE7866533.1"/>
    <property type="molecule type" value="Genomic_DNA"/>
</dbReference>
<reference evidence="3" key="1">
    <citation type="submission" date="2021-02" db="EMBL/GenBank/DDBJ databases">
        <authorList>
            <person name="Dougan E. K."/>
            <person name="Rhodes N."/>
            <person name="Thang M."/>
            <person name="Chan C."/>
        </authorList>
    </citation>
    <scope>NUCLEOTIDE SEQUENCE</scope>
</reference>
<comment type="caution">
    <text evidence="3">The sequence shown here is derived from an EMBL/GenBank/DDBJ whole genome shotgun (WGS) entry which is preliminary data.</text>
</comment>
<evidence type="ECO:0000313" key="3">
    <source>
        <dbReference type="EMBL" id="CAE7866533.1"/>
    </source>
</evidence>
<dbReference type="OrthoDB" id="426571at2759"/>
<dbReference type="SUPFAM" id="SSF56349">
    <property type="entry name" value="DNA breaking-rejoining enzymes"/>
    <property type="match status" value="1"/>
</dbReference>
<accession>A0A813AFF3</accession>
<gene>
    <name evidence="3" type="ORF">SNEC2469_LOCUS27765</name>
</gene>
<evidence type="ECO:0000256" key="1">
    <source>
        <dbReference type="ARBA" id="ARBA00023172"/>
    </source>
</evidence>
<dbReference type="AlphaFoldDB" id="A0A813AFF3"/>
<proteinExistence type="predicted"/>
<sequence>ISALSGWDYHCVFDVLLEFIRHDLLDMISLMLPREGALLFAIRDLLTSLKCDAGECILSGQFLDQHRSTQELLVANVNFVQRLLVNSRVLASFALASGAGRHGLIWLQQQFQLVDKDWVFRDLAPVLLSAGVTSLDAVREQREALIEAGVSPQQLQHLQGDDSSSSVVPQPERRSDLPVVHQRKRASFQASVEAAAPDKRAATLRRLHEDFTAPSTVGPLNSRIRTWCEWSAAWEVAPFLLTFQTISCCAASMKAGAYRSCSQYFSAAVKHQERTLRVPVDPSLKALIRDCKRSILRGLGPDQLKDSFEVPKLRPLIPSSSWGTAPWDPSDVQSWLDAMIISLWFMFREVELAALRRGHLYLEDGQVVVLIASEKKVLSGKAARFAFPDCDGNELSKAAVVRGFRLVLQEAGIALTRPDESGRPLQRFHGHVCRVSGAQWLISLNLAVHLVQILGRWSSAAIWKYIQNTPLLQLPAATEQALHACDGTVGSEDAAAAGLILAPATEQAQSSHNGPSMQDLQSIRDEMEALRQAARPRGETLIQSVRSRLIHRIKVNEDSNPPKKWRSVCGWPYGVINFTRLPASEAHE</sequence>
<dbReference type="InterPro" id="IPR013762">
    <property type="entry name" value="Integrase-like_cat_sf"/>
</dbReference>
<keyword evidence="1" id="KW-0233">DNA recombination</keyword>
<dbReference type="GO" id="GO:0015074">
    <property type="term" value="P:DNA integration"/>
    <property type="evidence" value="ECO:0007669"/>
    <property type="project" value="InterPro"/>
</dbReference>
<evidence type="ECO:0000313" key="4">
    <source>
        <dbReference type="Proteomes" id="UP000601435"/>
    </source>
</evidence>
<protein>
    <submittedName>
        <fullName evidence="3">Uncharacterized protein</fullName>
    </submittedName>
</protein>
<evidence type="ECO:0000256" key="2">
    <source>
        <dbReference type="SAM" id="MobiDB-lite"/>
    </source>
</evidence>
<feature type="non-terminal residue" evidence="3">
    <location>
        <position position="588"/>
    </location>
</feature>
<dbReference type="Gene3D" id="1.10.443.10">
    <property type="entry name" value="Intergrase catalytic core"/>
    <property type="match status" value="1"/>
</dbReference>
<feature type="compositionally biased region" description="Polar residues" evidence="2">
    <location>
        <begin position="153"/>
        <end position="168"/>
    </location>
</feature>
<dbReference type="InterPro" id="IPR011010">
    <property type="entry name" value="DNA_brk_join_enz"/>
</dbReference>
<feature type="region of interest" description="Disordered" evidence="2">
    <location>
        <begin position="153"/>
        <end position="176"/>
    </location>
</feature>
<keyword evidence="4" id="KW-1185">Reference proteome</keyword>
<feature type="non-terminal residue" evidence="3">
    <location>
        <position position="1"/>
    </location>
</feature>
<organism evidence="3 4">
    <name type="scientific">Symbiodinium necroappetens</name>
    <dbReference type="NCBI Taxonomy" id="1628268"/>
    <lineage>
        <taxon>Eukaryota</taxon>
        <taxon>Sar</taxon>
        <taxon>Alveolata</taxon>
        <taxon>Dinophyceae</taxon>
        <taxon>Suessiales</taxon>
        <taxon>Symbiodiniaceae</taxon>
        <taxon>Symbiodinium</taxon>
    </lineage>
</organism>
<dbReference type="GO" id="GO:0003677">
    <property type="term" value="F:DNA binding"/>
    <property type="evidence" value="ECO:0007669"/>
    <property type="project" value="InterPro"/>
</dbReference>
<dbReference type="GO" id="GO:0006310">
    <property type="term" value="P:DNA recombination"/>
    <property type="evidence" value="ECO:0007669"/>
    <property type="project" value="UniProtKB-KW"/>
</dbReference>
<dbReference type="Proteomes" id="UP000601435">
    <property type="component" value="Unassembled WGS sequence"/>
</dbReference>